<dbReference type="OrthoDB" id="110792at2"/>
<accession>Q1IPZ1</accession>
<reference evidence="4 5" key="1">
    <citation type="journal article" date="2009" name="Appl. Environ. Microbiol.">
        <title>Three genomes from the phylum Acidobacteria provide insight into the lifestyles of these microorganisms in soils.</title>
        <authorList>
            <person name="Ward N.L."/>
            <person name="Challacombe J.F."/>
            <person name="Janssen P.H."/>
            <person name="Henrissat B."/>
            <person name="Coutinho P.M."/>
            <person name="Wu M."/>
            <person name="Xie G."/>
            <person name="Haft D.H."/>
            <person name="Sait M."/>
            <person name="Badger J."/>
            <person name="Barabote R.D."/>
            <person name="Bradley B."/>
            <person name="Brettin T.S."/>
            <person name="Brinkac L.M."/>
            <person name="Bruce D."/>
            <person name="Creasy T."/>
            <person name="Daugherty S.C."/>
            <person name="Davidsen T.M."/>
            <person name="DeBoy R.T."/>
            <person name="Detter J.C."/>
            <person name="Dodson R.J."/>
            <person name="Durkin A.S."/>
            <person name="Ganapathy A."/>
            <person name="Gwinn-Giglio M."/>
            <person name="Han C.S."/>
            <person name="Khouri H."/>
            <person name="Kiss H."/>
            <person name="Kothari S.P."/>
            <person name="Madupu R."/>
            <person name="Nelson K.E."/>
            <person name="Nelson W.C."/>
            <person name="Paulsen I."/>
            <person name="Penn K."/>
            <person name="Ren Q."/>
            <person name="Rosovitz M.J."/>
            <person name="Selengut J.D."/>
            <person name="Shrivastava S."/>
            <person name="Sullivan S.A."/>
            <person name="Tapia R."/>
            <person name="Thompson L.S."/>
            <person name="Watkins K.L."/>
            <person name="Yang Q."/>
            <person name="Yu C."/>
            <person name="Zafar N."/>
            <person name="Zhou L."/>
            <person name="Kuske C.R."/>
        </authorList>
    </citation>
    <scope>NUCLEOTIDE SEQUENCE [LARGE SCALE GENOMIC DNA]</scope>
    <source>
        <strain evidence="4 5">Ellin345</strain>
    </source>
</reference>
<feature type="domain" description="VWFA" evidence="3">
    <location>
        <begin position="124"/>
        <end position="299"/>
    </location>
</feature>
<evidence type="ECO:0000256" key="1">
    <source>
        <dbReference type="SAM" id="MobiDB-lite"/>
    </source>
</evidence>
<feature type="signal peptide" evidence="2">
    <location>
        <begin position="1"/>
        <end position="31"/>
    </location>
</feature>
<dbReference type="STRING" id="204669.Acid345_2058"/>
<dbReference type="Pfam" id="PF13519">
    <property type="entry name" value="VWA_2"/>
    <property type="match status" value="1"/>
</dbReference>
<dbReference type="EnsemblBacteria" id="ABF41059">
    <property type="protein sequence ID" value="ABF41059"/>
    <property type="gene ID" value="Acid345_2058"/>
</dbReference>
<evidence type="ECO:0000259" key="3">
    <source>
        <dbReference type="PROSITE" id="PS50234"/>
    </source>
</evidence>
<feature type="compositionally biased region" description="Polar residues" evidence="1">
    <location>
        <begin position="60"/>
        <end position="69"/>
    </location>
</feature>
<dbReference type="HOGENOM" id="CLU_049429_0_0_0"/>
<evidence type="ECO:0000313" key="4">
    <source>
        <dbReference type="EMBL" id="ABF41059.1"/>
    </source>
</evidence>
<keyword evidence="2" id="KW-0732">Signal</keyword>
<keyword evidence="5" id="KW-1185">Reference proteome</keyword>
<dbReference type="Proteomes" id="UP000002432">
    <property type="component" value="Chromosome"/>
</dbReference>
<dbReference type="eggNOG" id="COG2304">
    <property type="taxonomic scope" value="Bacteria"/>
</dbReference>
<dbReference type="AlphaFoldDB" id="Q1IPZ1"/>
<dbReference type="RefSeq" id="WP_011522860.1">
    <property type="nucleotide sequence ID" value="NC_008009.1"/>
</dbReference>
<feature type="compositionally biased region" description="Pro residues" evidence="1">
    <location>
        <begin position="36"/>
        <end position="46"/>
    </location>
</feature>
<dbReference type="NCBIfam" id="TIGR03436">
    <property type="entry name" value="acidobact_VWFA"/>
    <property type="match status" value="1"/>
</dbReference>
<gene>
    <name evidence="4" type="ordered locus">Acid345_2058</name>
</gene>
<dbReference type="Gene3D" id="3.40.50.410">
    <property type="entry name" value="von Willebrand factor, type A domain"/>
    <property type="match status" value="1"/>
</dbReference>
<dbReference type="PROSITE" id="PS50234">
    <property type="entry name" value="VWFA"/>
    <property type="match status" value="1"/>
</dbReference>
<evidence type="ECO:0000313" key="5">
    <source>
        <dbReference type="Proteomes" id="UP000002432"/>
    </source>
</evidence>
<dbReference type="InterPro" id="IPR002035">
    <property type="entry name" value="VWF_A"/>
</dbReference>
<sequence length="349" mass="38242">MLANPALERLTKNPMPRIALFILACAVFVSAQENPSQPPQQPPAGKPIPNHTVPKPPNAGQKSTDDQPSTTFKVSVKLVNVYTTVVDQHGAPVGNLTKDDFSITEDGNPEKIALFQRESELPLSIVIAIDASGSTKKDLKLETDSAKRFARDILRPQDRLSVYAFSETVEEIVPFTSDLRRIDRGISEIIAGSATAMYDTIFLASKALMKHDGRKVMVLITDGGDTFSSTSYEQAARAATQSETLLYSIIVVPVANSAGRDTGGEHALIQISQDTGGKHYYATDMGSLDVAFKQISDELRTQYLIGYYPSRRLASSDFRRIDLQLAPGVANRNLLQVRHRVGYYTSPLE</sequence>
<evidence type="ECO:0000256" key="2">
    <source>
        <dbReference type="SAM" id="SignalP"/>
    </source>
</evidence>
<dbReference type="EMBL" id="CP000360">
    <property type="protein sequence ID" value="ABF41059.1"/>
    <property type="molecule type" value="Genomic_DNA"/>
</dbReference>
<dbReference type="SMART" id="SM00327">
    <property type="entry name" value="VWA"/>
    <property type="match status" value="1"/>
</dbReference>
<proteinExistence type="predicted"/>
<dbReference type="InterPro" id="IPR036465">
    <property type="entry name" value="vWFA_dom_sf"/>
</dbReference>
<dbReference type="InterPro" id="IPR017802">
    <property type="entry name" value="VWFA-rel_acidobac-type"/>
</dbReference>
<protein>
    <submittedName>
        <fullName evidence="4">von Willebrand factor, type A</fullName>
    </submittedName>
</protein>
<dbReference type="SUPFAM" id="SSF53300">
    <property type="entry name" value="vWA-like"/>
    <property type="match status" value="1"/>
</dbReference>
<name>Q1IPZ1_KORVE</name>
<dbReference type="KEGG" id="aba:Acid345_2058"/>
<organism evidence="4 5">
    <name type="scientific">Koribacter versatilis (strain Ellin345)</name>
    <dbReference type="NCBI Taxonomy" id="204669"/>
    <lineage>
        <taxon>Bacteria</taxon>
        <taxon>Pseudomonadati</taxon>
        <taxon>Acidobacteriota</taxon>
        <taxon>Terriglobia</taxon>
        <taxon>Terriglobales</taxon>
        <taxon>Candidatus Korobacteraceae</taxon>
        <taxon>Candidatus Korobacter</taxon>
    </lineage>
</organism>
<feature type="chain" id="PRO_5004191834" evidence="2">
    <location>
        <begin position="32"/>
        <end position="349"/>
    </location>
</feature>
<feature type="region of interest" description="Disordered" evidence="1">
    <location>
        <begin position="33"/>
        <end position="69"/>
    </location>
</feature>